<dbReference type="RefSeq" id="WP_013658000.1">
    <property type="nucleotide sequence ID" value="NC_015275.1"/>
</dbReference>
<reference evidence="2 3" key="1">
    <citation type="journal article" date="2011" name="J. Bacteriol.">
        <title>Complete genome sequence of the cellulose-degrading bacterium Cellulosilyticum lentocellum.</title>
        <authorList>
            <consortium name="US DOE Joint Genome Institute"/>
            <person name="Miller D.A."/>
            <person name="Suen G."/>
            <person name="Bruce D."/>
            <person name="Copeland A."/>
            <person name="Cheng J.F."/>
            <person name="Detter C."/>
            <person name="Goodwin L.A."/>
            <person name="Han C.S."/>
            <person name="Hauser L.J."/>
            <person name="Land M.L."/>
            <person name="Lapidus A."/>
            <person name="Lucas S."/>
            <person name="Meincke L."/>
            <person name="Pitluck S."/>
            <person name="Tapia R."/>
            <person name="Teshima H."/>
            <person name="Woyke T."/>
            <person name="Fox B.G."/>
            <person name="Angert E.R."/>
            <person name="Currie C.R."/>
        </authorList>
    </citation>
    <scope>NUCLEOTIDE SEQUENCE [LARGE SCALE GENOMIC DNA]</scope>
    <source>
        <strain evidence="3">ATCC 49066 / DSM 5427 / NCIMB 11756 / RHM5</strain>
    </source>
</reference>
<dbReference type="InterPro" id="IPR052562">
    <property type="entry name" value="Ketohexokinase-related"/>
</dbReference>
<feature type="domain" description="Carbohydrate kinase PfkB" evidence="1">
    <location>
        <begin position="40"/>
        <end position="280"/>
    </location>
</feature>
<dbReference type="SUPFAM" id="SSF53613">
    <property type="entry name" value="Ribokinase-like"/>
    <property type="match status" value="1"/>
</dbReference>
<dbReference type="HOGENOM" id="CLU_924037_0_0_9"/>
<name>F2JNE4_CELLD</name>
<evidence type="ECO:0000313" key="3">
    <source>
        <dbReference type="Proteomes" id="UP000008467"/>
    </source>
</evidence>
<accession>F2JNE4</accession>
<proteinExistence type="predicted"/>
<keyword evidence="3" id="KW-1185">Reference proteome</keyword>
<dbReference type="Pfam" id="PF00294">
    <property type="entry name" value="PfkB"/>
    <property type="match status" value="1"/>
</dbReference>
<dbReference type="PANTHER" id="PTHR42774">
    <property type="entry name" value="PHOSPHOTRANSFERASE SYSTEM TRANSPORT PROTEIN"/>
    <property type="match status" value="1"/>
</dbReference>
<protein>
    <submittedName>
        <fullName evidence="2">PfkB domain protein</fullName>
    </submittedName>
</protein>
<evidence type="ECO:0000259" key="1">
    <source>
        <dbReference type="Pfam" id="PF00294"/>
    </source>
</evidence>
<dbReference type="InterPro" id="IPR029056">
    <property type="entry name" value="Ribokinase-like"/>
</dbReference>
<dbReference type="PANTHER" id="PTHR42774:SF3">
    <property type="entry name" value="KETOHEXOKINASE"/>
    <property type="match status" value="1"/>
</dbReference>
<dbReference type="EMBL" id="CP002582">
    <property type="protein sequence ID" value="ADZ84720.1"/>
    <property type="molecule type" value="Genomic_DNA"/>
</dbReference>
<gene>
    <name evidence="2" type="ordered locus">Clole_3023</name>
</gene>
<evidence type="ECO:0000313" key="2">
    <source>
        <dbReference type="EMBL" id="ADZ84720.1"/>
    </source>
</evidence>
<dbReference type="eggNOG" id="COG0524">
    <property type="taxonomic scope" value="Bacteria"/>
</dbReference>
<dbReference type="Gene3D" id="3.40.1190.20">
    <property type="match status" value="1"/>
</dbReference>
<dbReference type="KEGG" id="cle:Clole_3023"/>
<organism evidence="2 3">
    <name type="scientific">Cellulosilyticum lentocellum (strain ATCC 49066 / DSM 5427 / NCIMB 11756 / RHM5)</name>
    <name type="common">Clostridium lentocellum</name>
    <dbReference type="NCBI Taxonomy" id="642492"/>
    <lineage>
        <taxon>Bacteria</taxon>
        <taxon>Bacillati</taxon>
        <taxon>Bacillota</taxon>
        <taxon>Clostridia</taxon>
        <taxon>Lachnospirales</taxon>
        <taxon>Cellulosilyticaceae</taxon>
        <taxon>Cellulosilyticum</taxon>
    </lineage>
</organism>
<dbReference type="InterPro" id="IPR011611">
    <property type="entry name" value="PfkB_dom"/>
</dbReference>
<dbReference type="STRING" id="642492.Clole_3023"/>
<dbReference type="Proteomes" id="UP000008467">
    <property type="component" value="Chromosome"/>
</dbReference>
<dbReference type="AlphaFoldDB" id="F2JNE4"/>
<sequence>MNTYDVYLHGMILKTNSFLLKDKYPIADTYGEIREKYELPGGETGTCATVLSSLGCTVKMDGNYMGAKTYPLIKSFYQDKKVDISALTVEEGYDGLEDYVIIDQATRTPFGMFQGFYGDTIERWNQPNREDIKAAAVVGLDPFFRIASEEVAAYCIEEGKKYVTIDCPYDSFLHQNASITILSGEFFGYTYLDEDKEELFERYVENSEGLVIFTRGSKPLWYGRKATGRLSLEPYQVEVKSTLGAGDTFKAACIYALLKGMSDLETVKFASATAAVACTRFPLPLNPPQLEEVIALMNS</sequence>